<name>A0A167X2D0_9AGAM</name>
<feature type="region of interest" description="Disordered" evidence="1">
    <location>
        <begin position="315"/>
        <end position="355"/>
    </location>
</feature>
<reference evidence="2 3" key="1">
    <citation type="journal article" date="2016" name="Mol. Biol. Evol.">
        <title>Comparative Genomics of Early-Diverging Mushroom-Forming Fungi Provides Insights into the Origins of Lignocellulose Decay Capabilities.</title>
        <authorList>
            <person name="Nagy L.G."/>
            <person name="Riley R."/>
            <person name="Tritt A."/>
            <person name="Adam C."/>
            <person name="Daum C."/>
            <person name="Floudas D."/>
            <person name="Sun H."/>
            <person name="Yadav J.S."/>
            <person name="Pangilinan J."/>
            <person name="Larsson K.H."/>
            <person name="Matsuura K."/>
            <person name="Barry K."/>
            <person name="Labutti K."/>
            <person name="Kuo R."/>
            <person name="Ohm R.A."/>
            <person name="Bhattacharya S.S."/>
            <person name="Shirouzu T."/>
            <person name="Yoshinaga Y."/>
            <person name="Martin F.M."/>
            <person name="Grigoriev I.V."/>
            <person name="Hibbett D.S."/>
        </authorList>
    </citation>
    <scope>NUCLEOTIDE SEQUENCE [LARGE SCALE GENOMIC DNA]</scope>
    <source>
        <strain evidence="2 3">CBS 109695</strain>
    </source>
</reference>
<keyword evidence="3" id="KW-1185">Reference proteome</keyword>
<organism evidence="2 3">
    <name type="scientific">Athelia psychrophila</name>
    <dbReference type="NCBI Taxonomy" id="1759441"/>
    <lineage>
        <taxon>Eukaryota</taxon>
        <taxon>Fungi</taxon>
        <taxon>Dikarya</taxon>
        <taxon>Basidiomycota</taxon>
        <taxon>Agaricomycotina</taxon>
        <taxon>Agaricomycetes</taxon>
        <taxon>Agaricomycetidae</taxon>
        <taxon>Atheliales</taxon>
        <taxon>Atheliaceae</taxon>
        <taxon>Athelia</taxon>
    </lineage>
</organism>
<gene>
    <name evidence="2" type="ORF">FIBSPDRAFT_902586</name>
</gene>
<evidence type="ECO:0000313" key="2">
    <source>
        <dbReference type="EMBL" id="KZP06749.1"/>
    </source>
</evidence>
<feature type="region of interest" description="Disordered" evidence="1">
    <location>
        <begin position="246"/>
        <end position="265"/>
    </location>
</feature>
<accession>A0A167X2D0</accession>
<evidence type="ECO:0000313" key="3">
    <source>
        <dbReference type="Proteomes" id="UP000076532"/>
    </source>
</evidence>
<dbReference type="AlphaFoldDB" id="A0A167X2D0"/>
<protein>
    <submittedName>
        <fullName evidence="2">Uncharacterized protein</fullName>
    </submittedName>
</protein>
<sequence>MHMFVLDGNHESGIKNRRAMGAELASTPTGAGDVRVMHCEDQATDDINPSKSGKPVDCTQSLRKWERRVPADWRLEWTSCKCRLGLGQDRKNQESGIRNQESGIKGGHGCVVSFAVRGTARLGCQCEDLTTLYLSRSIASGNAGRPQTGEWRMEWTDLANEYPTGWRGLIFVIGGVDASMLSIATLWTGQEWTGQEWRIRNQESRIKNRGAMGAPCVACGELRCSGVKARVLTLVRIYRAQCELGAESGSTPPTGEASISPIVGTRPRTIFVQENQEHQQGTQEQQARESCAHRARAGPIWKHCWLRTGLARRVPEPGDWRGGRREGRDERGDERREMGVDQLQVPVGQLQVRVE</sequence>
<dbReference type="Proteomes" id="UP000076532">
    <property type="component" value="Unassembled WGS sequence"/>
</dbReference>
<dbReference type="EMBL" id="KV417775">
    <property type="protein sequence ID" value="KZP06749.1"/>
    <property type="molecule type" value="Genomic_DNA"/>
</dbReference>
<feature type="compositionally biased region" description="Basic and acidic residues" evidence="1">
    <location>
        <begin position="315"/>
        <end position="339"/>
    </location>
</feature>
<evidence type="ECO:0000256" key="1">
    <source>
        <dbReference type="SAM" id="MobiDB-lite"/>
    </source>
</evidence>
<proteinExistence type="predicted"/>